<dbReference type="GO" id="GO:0042802">
    <property type="term" value="F:identical protein binding"/>
    <property type="evidence" value="ECO:0007669"/>
    <property type="project" value="InterPro"/>
</dbReference>
<feature type="signal peptide" evidence="1">
    <location>
        <begin position="1"/>
        <end position="24"/>
    </location>
</feature>
<evidence type="ECO:0000256" key="1">
    <source>
        <dbReference type="SAM" id="SignalP"/>
    </source>
</evidence>
<evidence type="ECO:0000313" key="3">
    <source>
        <dbReference type="EMBL" id="TWT92747.1"/>
    </source>
</evidence>
<keyword evidence="4" id="KW-1185">Reference proteome</keyword>
<keyword evidence="1" id="KW-0732">Signal</keyword>
<accession>A0A5C6A0A8</accession>
<dbReference type="GO" id="GO:0030674">
    <property type="term" value="F:protein-macromolecule adaptor activity"/>
    <property type="evidence" value="ECO:0007669"/>
    <property type="project" value="InterPro"/>
</dbReference>
<proteinExistence type="predicted"/>
<gene>
    <name evidence="3" type="ORF">Pla52n_61120</name>
</gene>
<sequence precursor="true">MQRLLPHVLLCVLSLAWMPQLANARQWSSTNGAYTLEAELIAFNDTTVVLRRLKGSLVAVELAELSDADKEYVRSKEAAEQTEKESSQLQTWTSARGLKVRGRVLAYGRKQLNVQRQLGKVMINDQPFDRLSDLKKTVVLRTLSHLEGTEMDKTGLEKWARTLGPNIKSYPLEGVLMELESGDVIGVPFFLFSPEDLAILEPGWNQWVAQTADEEARSREDLLVQSQAAEYHRDRQQQQQMEMLKLEMIGRATGLIKVWEVLLEPAGVAYGRRIVVPVHANDSETASQMVLQQYPGYKIIAVKRSRRL</sequence>
<dbReference type="RefSeq" id="WP_231742690.1">
    <property type="nucleotide sequence ID" value="NZ_CP151726.1"/>
</dbReference>
<dbReference type="GO" id="GO:0008092">
    <property type="term" value="F:cytoskeletal protein binding"/>
    <property type="evidence" value="ECO:0007669"/>
    <property type="project" value="InterPro"/>
</dbReference>
<evidence type="ECO:0000313" key="4">
    <source>
        <dbReference type="Proteomes" id="UP000320176"/>
    </source>
</evidence>
<evidence type="ECO:0000259" key="2">
    <source>
        <dbReference type="Pfam" id="PF03983"/>
    </source>
</evidence>
<dbReference type="Gene3D" id="2.30.30.700">
    <property type="entry name" value="SLA1 homology domain 1"/>
    <property type="match status" value="1"/>
</dbReference>
<protein>
    <recommendedName>
        <fullName evidence="2">SLA1 homology domain-containing protein</fullName>
    </recommendedName>
</protein>
<dbReference type="AlphaFoldDB" id="A0A5C6A0A8"/>
<name>A0A5C6A0A8_9BACT</name>
<comment type="caution">
    <text evidence="3">The sequence shown here is derived from an EMBL/GenBank/DDBJ whole genome shotgun (WGS) entry which is preliminary data.</text>
</comment>
<organism evidence="3 4">
    <name type="scientific">Stieleria varia</name>
    <dbReference type="NCBI Taxonomy" id="2528005"/>
    <lineage>
        <taxon>Bacteria</taxon>
        <taxon>Pseudomonadati</taxon>
        <taxon>Planctomycetota</taxon>
        <taxon>Planctomycetia</taxon>
        <taxon>Pirellulales</taxon>
        <taxon>Pirellulaceae</taxon>
        <taxon>Stieleria</taxon>
    </lineage>
</organism>
<dbReference type="GO" id="GO:0043130">
    <property type="term" value="F:ubiquitin binding"/>
    <property type="evidence" value="ECO:0007669"/>
    <property type="project" value="InterPro"/>
</dbReference>
<reference evidence="3 4" key="1">
    <citation type="submission" date="2019-02" db="EMBL/GenBank/DDBJ databases">
        <title>Deep-cultivation of Planctomycetes and their phenomic and genomic characterization uncovers novel biology.</title>
        <authorList>
            <person name="Wiegand S."/>
            <person name="Jogler M."/>
            <person name="Boedeker C."/>
            <person name="Pinto D."/>
            <person name="Vollmers J."/>
            <person name="Rivas-Marin E."/>
            <person name="Kohn T."/>
            <person name="Peeters S.H."/>
            <person name="Heuer A."/>
            <person name="Rast P."/>
            <person name="Oberbeckmann S."/>
            <person name="Bunk B."/>
            <person name="Jeske O."/>
            <person name="Meyerdierks A."/>
            <person name="Storesund J.E."/>
            <person name="Kallscheuer N."/>
            <person name="Luecker S."/>
            <person name="Lage O.M."/>
            <person name="Pohl T."/>
            <person name="Merkel B.J."/>
            <person name="Hornburger P."/>
            <person name="Mueller R.-W."/>
            <person name="Bruemmer F."/>
            <person name="Labrenz M."/>
            <person name="Spormann A.M."/>
            <person name="Op Den Camp H."/>
            <person name="Overmann J."/>
            <person name="Amann R."/>
            <person name="Jetten M.S.M."/>
            <person name="Mascher T."/>
            <person name="Medema M.H."/>
            <person name="Devos D.P."/>
            <person name="Kaster A.-K."/>
            <person name="Ovreas L."/>
            <person name="Rohde M."/>
            <person name="Galperin M.Y."/>
            <person name="Jogler C."/>
        </authorList>
    </citation>
    <scope>NUCLEOTIDE SEQUENCE [LARGE SCALE GENOMIC DNA]</scope>
    <source>
        <strain evidence="3 4">Pla52n</strain>
    </source>
</reference>
<feature type="chain" id="PRO_5022856071" description="SLA1 homology domain-containing protein" evidence="1">
    <location>
        <begin position="25"/>
        <end position="308"/>
    </location>
</feature>
<dbReference type="Pfam" id="PF03983">
    <property type="entry name" value="SHD1"/>
    <property type="match status" value="1"/>
</dbReference>
<dbReference type="Proteomes" id="UP000320176">
    <property type="component" value="Unassembled WGS sequence"/>
</dbReference>
<feature type="domain" description="SLA1 homology" evidence="2">
    <location>
        <begin position="18"/>
        <end position="77"/>
    </location>
</feature>
<dbReference type="InterPro" id="IPR007131">
    <property type="entry name" value="SHD1"/>
</dbReference>
<dbReference type="EMBL" id="SJPN01000010">
    <property type="protein sequence ID" value="TWT92747.1"/>
    <property type="molecule type" value="Genomic_DNA"/>
</dbReference>